<feature type="domain" description="ShKT" evidence="2">
    <location>
        <begin position="191"/>
        <end position="226"/>
    </location>
</feature>
<dbReference type="Proteomes" id="UP000095282">
    <property type="component" value="Unplaced"/>
</dbReference>
<comment type="caution">
    <text evidence="1">Lacks conserved residue(s) required for the propagation of feature annotation.</text>
</comment>
<dbReference type="PANTHER" id="PTHR21724">
    <property type="entry name" value="SHKT DOMAIN-CONTAINING PROTEIN"/>
    <property type="match status" value="1"/>
</dbReference>
<dbReference type="SMART" id="SM00254">
    <property type="entry name" value="ShKT"/>
    <property type="match status" value="3"/>
</dbReference>
<dbReference type="InterPro" id="IPR003582">
    <property type="entry name" value="ShKT_dom"/>
</dbReference>
<dbReference type="WBParaSite" id="Csp11.Scaffold629.g12303.t1">
    <property type="protein sequence ID" value="Csp11.Scaffold629.g12303.t1"/>
    <property type="gene ID" value="Csp11.Scaffold629.g12303"/>
</dbReference>
<proteinExistence type="predicted"/>
<protein>
    <submittedName>
        <fullName evidence="4">ShKT domain-containing protein</fullName>
    </submittedName>
</protein>
<dbReference type="Pfam" id="PF01549">
    <property type="entry name" value="ShK"/>
    <property type="match status" value="3"/>
</dbReference>
<organism evidence="3 4">
    <name type="scientific">Caenorhabditis tropicalis</name>
    <dbReference type="NCBI Taxonomy" id="1561998"/>
    <lineage>
        <taxon>Eukaryota</taxon>
        <taxon>Metazoa</taxon>
        <taxon>Ecdysozoa</taxon>
        <taxon>Nematoda</taxon>
        <taxon>Chromadorea</taxon>
        <taxon>Rhabditida</taxon>
        <taxon>Rhabditina</taxon>
        <taxon>Rhabditomorpha</taxon>
        <taxon>Rhabditoidea</taxon>
        <taxon>Rhabditidae</taxon>
        <taxon>Peloderinae</taxon>
        <taxon>Caenorhabditis</taxon>
    </lineage>
</organism>
<name>A0A1I7TVV3_9PELO</name>
<dbReference type="PROSITE" id="PS51670">
    <property type="entry name" value="SHKT"/>
    <property type="match status" value="1"/>
</dbReference>
<dbReference type="AlphaFoldDB" id="A0A1I7TVV3"/>
<evidence type="ECO:0000256" key="1">
    <source>
        <dbReference type="PROSITE-ProRule" id="PRU01005"/>
    </source>
</evidence>
<dbReference type="STRING" id="1561998.A0A1I7TVV3"/>
<evidence type="ECO:0000313" key="4">
    <source>
        <dbReference type="WBParaSite" id="Csp11.Scaffold629.g12303.t1"/>
    </source>
</evidence>
<dbReference type="Gene3D" id="1.10.10.1940">
    <property type="match status" value="1"/>
</dbReference>
<keyword evidence="3" id="KW-1185">Reference proteome</keyword>
<dbReference type="eggNOG" id="ENOG502THZM">
    <property type="taxonomic scope" value="Eukaryota"/>
</dbReference>
<reference evidence="4" key="1">
    <citation type="submission" date="2016-11" db="UniProtKB">
        <authorList>
            <consortium name="WormBaseParasite"/>
        </authorList>
    </citation>
    <scope>IDENTIFICATION</scope>
</reference>
<evidence type="ECO:0000259" key="2">
    <source>
        <dbReference type="PROSITE" id="PS51670"/>
    </source>
</evidence>
<evidence type="ECO:0000313" key="3">
    <source>
        <dbReference type="Proteomes" id="UP000095282"/>
    </source>
</evidence>
<sequence length="226" mass="24970">MLLFLALLVFQCSAAPDTDCQVMENNIYTWTSQATGCENNIGDANCDYTYGSVTLSPGSSFERPRLCYQAPNSQGVWVDNPAQKNGAIANCAKKCGYCCKTVGYTCPKRNIPNVPLSIQKICEEVTWDKCLYSIENRPIYAFYCPNTCGFCDINDCIDAVPTCSMNPSICTSMQEFGTKYCEHTCGICTQCPDTLSNCTQWKNQGLCTTYGDSFIKRYCGKTCGLC</sequence>
<dbReference type="PANTHER" id="PTHR21724:SF43">
    <property type="entry name" value="SHKT DOMAIN-CONTAINING PROTEIN"/>
    <property type="match status" value="1"/>
</dbReference>
<accession>A0A1I7TVV3</accession>